<dbReference type="PROSITE" id="PS01081">
    <property type="entry name" value="HTH_TETR_1"/>
    <property type="match status" value="1"/>
</dbReference>
<feature type="DNA-binding region" description="H-T-H motif" evidence="4">
    <location>
        <begin position="34"/>
        <end position="53"/>
    </location>
</feature>
<sequence length="206" mass="23667">MSPKVSREHLLQRRADIMQAAEKVFIENGYERTTMKHIMDEAQVSRGGLYQYFSNKEDLFQAILEEGLEEEAADSIQLLEGREGQHWELLLSTLFGESMKPDDQMDPLAPSKLEYFITGRNDERRREYGEKRYKIGVNVYAEIIKAGQQSGEFRSTYDPELLAQSIITYIDGLALDHAILPGKVVKLQQQSELFVDYLKNILGVDE</sequence>
<dbReference type="PRINTS" id="PR00455">
    <property type="entry name" value="HTHTETR"/>
</dbReference>
<dbReference type="Gene3D" id="1.10.357.10">
    <property type="entry name" value="Tetracycline Repressor, domain 2"/>
    <property type="match status" value="1"/>
</dbReference>
<evidence type="ECO:0000256" key="4">
    <source>
        <dbReference type="PROSITE-ProRule" id="PRU00335"/>
    </source>
</evidence>
<protein>
    <submittedName>
        <fullName evidence="6">TetR/AcrR family transcriptional regulator</fullName>
    </submittedName>
</protein>
<dbReference type="SUPFAM" id="SSF48498">
    <property type="entry name" value="Tetracyclin repressor-like, C-terminal domain"/>
    <property type="match status" value="1"/>
</dbReference>
<evidence type="ECO:0000313" key="6">
    <source>
        <dbReference type="EMBL" id="MFD1019255.1"/>
    </source>
</evidence>
<keyword evidence="3" id="KW-0804">Transcription</keyword>
<accession>A0ABW3L214</accession>
<dbReference type="Proteomes" id="UP001596990">
    <property type="component" value="Unassembled WGS sequence"/>
</dbReference>
<feature type="domain" description="HTH tetR-type" evidence="5">
    <location>
        <begin position="11"/>
        <end position="71"/>
    </location>
</feature>
<dbReference type="PANTHER" id="PTHR47506">
    <property type="entry name" value="TRANSCRIPTIONAL REGULATORY PROTEIN"/>
    <property type="match status" value="1"/>
</dbReference>
<dbReference type="RefSeq" id="WP_386058789.1">
    <property type="nucleotide sequence ID" value="NZ_JBHTKL010000002.1"/>
</dbReference>
<dbReference type="InterPro" id="IPR009057">
    <property type="entry name" value="Homeodomain-like_sf"/>
</dbReference>
<comment type="caution">
    <text evidence="6">The sequence shown here is derived from an EMBL/GenBank/DDBJ whole genome shotgun (WGS) entry which is preliminary data.</text>
</comment>
<keyword evidence="2 4" id="KW-0238">DNA-binding</keyword>
<keyword evidence="1" id="KW-0805">Transcription regulation</keyword>
<name>A0ABW3L214_9BACI</name>
<dbReference type="PROSITE" id="PS50977">
    <property type="entry name" value="HTH_TETR_2"/>
    <property type="match status" value="1"/>
</dbReference>
<dbReference type="PANTHER" id="PTHR47506:SF6">
    <property type="entry name" value="HTH-TYPE TRANSCRIPTIONAL REPRESSOR NEMR"/>
    <property type="match status" value="1"/>
</dbReference>
<reference evidence="7" key="1">
    <citation type="journal article" date="2019" name="Int. J. Syst. Evol. Microbiol.">
        <title>The Global Catalogue of Microorganisms (GCM) 10K type strain sequencing project: providing services to taxonomists for standard genome sequencing and annotation.</title>
        <authorList>
            <consortium name="The Broad Institute Genomics Platform"/>
            <consortium name="The Broad Institute Genome Sequencing Center for Infectious Disease"/>
            <person name="Wu L."/>
            <person name="Ma J."/>
        </authorList>
    </citation>
    <scope>NUCLEOTIDE SEQUENCE [LARGE SCALE GENOMIC DNA]</scope>
    <source>
        <strain evidence="7">CCUG 56607</strain>
    </source>
</reference>
<dbReference type="SUPFAM" id="SSF46689">
    <property type="entry name" value="Homeodomain-like"/>
    <property type="match status" value="1"/>
</dbReference>
<evidence type="ECO:0000313" key="7">
    <source>
        <dbReference type="Proteomes" id="UP001596990"/>
    </source>
</evidence>
<gene>
    <name evidence="6" type="ORF">ACFQ2J_08615</name>
</gene>
<evidence type="ECO:0000256" key="2">
    <source>
        <dbReference type="ARBA" id="ARBA00023125"/>
    </source>
</evidence>
<dbReference type="Gene3D" id="1.10.10.60">
    <property type="entry name" value="Homeodomain-like"/>
    <property type="match status" value="1"/>
</dbReference>
<dbReference type="Pfam" id="PF17922">
    <property type="entry name" value="TetR_C_17"/>
    <property type="match status" value="1"/>
</dbReference>
<keyword evidence="7" id="KW-1185">Reference proteome</keyword>
<evidence type="ECO:0000256" key="1">
    <source>
        <dbReference type="ARBA" id="ARBA00023015"/>
    </source>
</evidence>
<dbReference type="EMBL" id="JBHTKL010000002">
    <property type="protein sequence ID" value="MFD1019255.1"/>
    <property type="molecule type" value="Genomic_DNA"/>
</dbReference>
<dbReference type="InterPro" id="IPR041612">
    <property type="entry name" value="YfiR_C"/>
</dbReference>
<dbReference type="InterPro" id="IPR023772">
    <property type="entry name" value="DNA-bd_HTH_TetR-type_CS"/>
</dbReference>
<dbReference type="InterPro" id="IPR036271">
    <property type="entry name" value="Tet_transcr_reg_TetR-rel_C_sf"/>
</dbReference>
<proteinExistence type="predicted"/>
<evidence type="ECO:0000256" key="3">
    <source>
        <dbReference type="ARBA" id="ARBA00023163"/>
    </source>
</evidence>
<evidence type="ECO:0000259" key="5">
    <source>
        <dbReference type="PROSITE" id="PS50977"/>
    </source>
</evidence>
<organism evidence="6 7">
    <name type="scientific">Thalassobacillus hwangdonensis</name>
    <dbReference type="NCBI Taxonomy" id="546108"/>
    <lineage>
        <taxon>Bacteria</taxon>
        <taxon>Bacillati</taxon>
        <taxon>Bacillota</taxon>
        <taxon>Bacilli</taxon>
        <taxon>Bacillales</taxon>
        <taxon>Bacillaceae</taxon>
        <taxon>Thalassobacillus</taxon>
    </lineage>
</organism>
<dbReference type="InterPro" id="IPR001647">
    <property type="entry name" value="HTH_TetR"/>
</dbReference>
<dbReference type="Pfam" id="PF00440">
    <property type="entry name" value="TetR_N"/>
    <property type="match status" value="1"/>
</dbReference>